<dbReference type="AlphaFoldDB" id="A0A0F9MNG4"/>
<organism evidence="1">
    <name type="scientific">marine sediment metagenome</name>
    <dbReference type="NCBI Taxonomy" id="412755"/>
    <lineage>
        <taxon>unclassified sequences</taxon>
        <taxon>metagenomes</taxon>
        <taxon>ecological metagenomes</taxon>
    </lineage>
</organism>
<gene>
    <name evidence="1" type="ORF">LCGC14_1132720</name>
</gene>
<sequence>MIKVTCDRCKLKVDTEGYPARLVGSDMVDLCGECVTKLHELSRSFAVHREKCLKSFMEGK</sequence>
<evidence type="ECO:0000313" key="1">
    <source>
        <dbReference type="EMBL" id="KKN00942.1"/>
    </source>
</evidence>
<evidence type="ECO:0008006" key="2">
    <source>
        <dbReference type="Google" id="ProtNLM"/>
    </source>
</evidence>
<protein>
    <recommendedName>
        <fullName evidence="2">ClpX-type ZB domain-containing protein</fullName>
    </recommendedName>
</protein>
<reference evidence="1" key="1">
    <citation type="journal article" date="2015" name="Nature">
        <title>Complex archaea that bridge the gap between prokaryotes and eukaryotes.</title>
        <authorList>
            <person name="Spang A."/>
            <person name="Saw J.H."/>
            <person name="Jorgensen S.L."/>
            <person name="Zaremba-Niedzwiedzka K."/>
            <person name="Martijn J."/>
            <person name="Lind A.E."/>
            <person name="van Eijk R."/>
            <person name="Schleper C."/>
            <person name="Guy L."/>
            <person name="Ettema T.J."/>
        </authorList>
    </citation>
    <scope>NUCLEOTIDE SEQUENCE</scope>
</reference>
<accession>A0A0F9MNG4</accession>
<dbReference type="EMBL" id="LAZR01005317">
    <property type="protein sequence ID" value="KKN00942.1"/>
    <property type="molecule type" value="Genomic_DNA"/>
</dbReference>
<proteinExistence type="predicted"/>
<comment type="caution">
    <text evidence="1">The sequence shown here is derived from an EMBL/GenBank/DDBJ whole genome shotgun (WGS) entry which is preliminary data.</text>
</comment>
<name>A0A0F9MNG4_9ZZZZ</name>